<dbReference type="PANTHER" id="PTHR42896:SF2">
    <property type="entry name" value="CBBY-LIKE PROTEIN"/>
    <property type="match status" value="1"/>
</dbReference>
<dbReference type="InterPro" id="IPR036412">
    <property type="entry name" value="HAD-like_sf"/>
</dbReference>
<dbReference type="InterPro" id="IPR023198">
    <property type="entry name" value="PGP-like_dom2"/>
</dbReference>
<name>A0A7C3GBM9_9PROT</name>
<accession>A0A7C3GBM9</accession>
<gene>
    <name evidence="1" type="ORF">ENJ46_01520</name>
</gene>
<dbReference type="PANTHER" id="PTHR42896">
    <property type="entry name" value="XYLULOSE-1,5-BISPHOSPHATE (XUBP) PHOSPHATASE"/>
    <property type="match status" value="1"/>
</dbReference>
<dbReference type="PRINTS" id="PR00413">
    <property type="entry name" value="HADHALOGNASE"/>
</dbReference>
<comment type="caution">
    <text evidence="1">The sequence shown here is derived from an EMBL/GenBank/DDBJ whole genome shotgun (WGS) entry which is preliminary data.</text>
</comment>
<dbReference type="AlphaFoldDB" id="A0A7C3GBM9"/>
<dbReference type="SFLD" id="SFLDS00003">
    <property type="entry name" value="Haloacid_Dehalogenase"/>
    <property type="match status" value="1"/>
</dbReference>
<dbReference type="SUPFAM" id="SSF56784">
    <property type="entry name" value="HAD-like"/>
    <property type="match status" value="1"/>
</dbReference>
<dbReference type="GO" id="GO:0016787">
    <property type="term" value="F:hydrolase activity"/>
    <property type="evidence" value="ECO:0007669"/>
    <property type="project" value="UniProtKB-KW"/>
</dbReference>
<organism evidence="1 2">
    <name type="scientific">Hellea balneolensis</name>
    <dbReference type="NCBI Taxonomy" id="287478"/>
    <lineage>
        <taxon>Bacteria</taxon>
        <taxon>Pseudomonadati</taxon>
        <taxon>Pseudomonadota</taxon>
        <taxon>Alphaproteobacteria</taxon>
        <taxon>Maricaulales</taxon>
        <taxon>Robiginitomaculaceae</taxon>
        <taxon>Hellea</taxon>
    </lineage>
</organism>
<dbReference type="SFLD" id="SFLDG01129">
    <property type="entry name" value="C1.5:_HAD__Beta-PGM__Phosphata"/>
    <property type="match status" value="1"/>
</dbReference>
<dbReference type="InterPro" id="IPR006439">
    <property type="entry name" value="HAD-SF_hydro_IA"/>
</dbReference>
<sequence>MTLKALIFDVDGTLCETEHLHLRAFNQAFQEAHLDWHWDAELYTELLKTTGGKERMRRYINEVVGQKPGAWADEIEKIHARKTAIYKQLVSEGGLALRPGMAALFKEAQDAGLKLAIATTTSAENVDILCRSLWNKGMADMFVATAAGDEVRLKKPTPDVFTLALERLGLPPENCIAFEDSRNGLLAALGANLTTIVVPSAYTKEDDFSKAHLLCDSYEQINIQNLAGFVAH</sequence>
<dbReference type="InterPro" id="IPR023214">
    <property type="entry name" value="HAD_sf"/>
</dbReference>
<keyword evidence="1" id="KW-0378">Hydrolase</keyword>
<evidence type="ECO:0000313" key="1">
    <source>
        <dbReference type="EMBL" id="HFB54576.1"/>
    </source>
</evidence>
<dbReference type="Pfam" id="PF00702">
    <property type="entry name" value="Hydrolase"/>
    <property type="match status" value="1"/>
</dbReference>
<dbReference type="Gene3D" id="3.40.50.1000">
    <property type="entry name" value="HAD superfamily/HAD-like"/>
    <property type="match status" value="1"/>
</dbReference>
<proteinExistence type="predicted"/>
<dbReference type="Proteomes" id="UP000886042">
    <property type="component" value="Unassembled WGS sequence"/>
</dbReference>
<dbReference type="NCBIfam" id="TIGR01509">
    <property type="entry name" value="HAD-SF-IA-v3"/>
    <property type="match status" value="1"/>
</dbReference>
<dbReference type="EMBL" id="DRMN01000102">
    <property type="protein sequence ID" value="HFB54576.1"/>
    <property type="molecule type" value="Genomic_DNA"/>
</dbReference>
<dbReference type="Gene3D" id="1.10.150.240">
    <property type="entry name" value="Putative phosphatase, domain 2"/>
    <property type="match status" value="1"/>
</dbReference>
<reference evidence="1" key="1">
    <citation type="journal article" date="2020" name="mSystems">
        <title>Genome- and Community-Level Interaction Insights into Carbon Utilization and Element Cycling Functions of Hydrothermarchaeota in Hydrothermal Sediment.</title>
        <authorList>
            <person name="Zhou Z."/>
            <person name="Liu Y."/>
            <person name="Xu W."/>
            <person name="Pan J."/>
            <person name="Luo Z.H."/>
            <person name="Li M."/>
        </authorList>
    </citation>
    <scope>NUCLEOTIDE SEQUENCE [LARGE SCALE GENOMIC DNA]</scope>
    <source>
        <strain evidence="1">HyVt-489</strain>
    </source>
</reference>
<dbReference type="InterPro" id="IPR044999">
    <property type="entry name" value="CbbY-like"/>
</dbReference>
<protein>
    <submittedName>
        <fullName evidence="1">HAD family hydrolase</fullName>
    </submittedName>
</protein>
<evidence type="ECO:0000313" key="2">
    <source>
        <dbReference type="Proteomes" id="UP000886042"/>
    </source>
</evidence>